<feature type="transmembrane region" description="Helical" evidence="11">
    <location>
        <begin position="407"/>
        <end position="424"/>
    </location>
</feature>
<dbReference type="STRING" id="207340.APZ41_018420"/>
<dbReference type="PANTHER" id="PTHR47019">
    <property type="entry name" value="LIPID II FLIPPASE MURJ"/>
    <property type="match status" value="1"/>
</dbReference>
<evidence type="ECO:0000256" key="3">
    <source>
        <dbReference type="ARBA" id="ARBA00022692"/>
    </source>
</evidence>
<keyword evidence="4" id="KW-0133">Cell shape</keyword>
<feature type="transmembrane region" description="Helical" evidence="11">
    <location>
        <begin position="302"/>
        <end position="329"/>
    </location>
</feature>
<proteinExistence type="inferred from homology"/>
<sequence length="522" mass="55336">MTVRPMRLVGMLAGGALFGKLLGFVRELEMARLIGAGALADSLRGALTAVLLPINPLQGELMTAGMIPLLREWREHERGPQLTASLVFSFLLLGLLLMAVVVLAAAPWVGLLLAGFGPDAQEMTVRLVRIMALAIPASILTAALSGVEVSVGQSRITVLRMSLQNLGVIVGIGVMAVTGRPEAIAWGFAIAFNLVAVLGCVSVARKELLMIRGVRPSVIREATDAFLRRAKSLLLLPFLEQGNLLLERMLASAAVVGTLASLEYARTLTECALFLVSQPIGYVLLTRRIDDHAMLRQQIRSIVMPLLALCVPASAFLACFPTEIVSLLFERGRFGEQAVSLTAGALIGISAGLWASTIGWILLRLLNAGGRNTAAAFVVGTAWCINALVNAVLAPHLGVLGLALGEAARGLALLVGTVLALGVFSLVLRQVALASVMAALLMMVAFAVKQAVGGTPVMRLLAGGVPFAVISLCWLYFTMPPEMRRRLGLDRLALRRRPRSHGPAAGPPPASTRPIIEGRFET</sequence>
<gene>
    <name evidence="12" type="ORF">APZ41_018420</name>
</gene>
<evidence type="ECO:0008006" key="14">
    <source>
        <dbReference type="Google" id="ProtNLM"/>
    </source>
</evidence>
<feature type="transmembrane region" description="Helical" evidence="11">
    <location>
        <begin position="375"/>
        <end position="395"/>
    </location>
</feature>
<feature type="transmembrane region" description="Helical" evidence="11">
    <location>
        <begin position="183"/>
        <end position="204"/>
    </location>
</feature>
<feature type="transmembrane region" description="Helical" evidence="11">
    <location>
        <begin position="460"/>
        <end position="477"/>
    </location>
</feature>
<dbReference type="GO" id="GO:0015648">
    <property type="term" value="F:lipid-linked peptidoglycan transporter activity"/>
    <property type="evidence" value="ECO:0007669"/>
    <property type="project" value="TreeGrafter"/>
</dbReference>
<name>A0A1S8D1S4_9PROT</name>
<dbReference type="PANTHER" id="PTHR47019:SF1">
    <property type="entry name" value="LIPID II FLIPPASE MURJ"/>
    <property type="match status" value="1"/>
</dbReference>
<dbReference type="Pfam" id="PF03023">
    <property type="entry name" value="MurJ"/>
    <property type="match status" value="1"/>
</dbReference>
<evidence type="ECO:0000256" key="4">
    <source>
        <dbReference type="ARBA" id="ARBA00022960"/>
    </source>
</evidence>
<evidence type="ECO:0000256" key="7">
    <source>
        <dbReference type="ARBA" id="ARBA00023136"/>
    </source>
</evidence>
<dbReference type="GO" id="GO:0034204">
    <property type="term" value="P:lipid translocation"/>
    <property type="evidence" value="ECO:0007669"/>
    <property type="project" value="TreeGrafter"/>
</dbReference>
<reference evidence="12" key="1">
    <citation type="submission" date="2016-12" db="EMBL/GenBank/DDBJ databases">
        <title>Draft genome sequence of Roseomonas mucosa strain AU37, isolated from a peripheral intravenous catheter.</title>
        <authorList>
            <person name="Choudhury M.A."/>
            <person name="Sidjabat H.E."/>
            <person name="Wailan A.M."/>
            <person name="Zhang L."/>
            <person name="Marsh N.M."/>
            <person name="Rickard C.M."/>
            <person name="Davies M."/>
            <person name="Mcmillan D.J."/>
        </authorList>
    </citation>
    <scope>NUCLEOTIDE SEQUENCE [LARGE SCALE GENOMIC DNA]</scope>
    <source>
        <strain evidence="12">AU37</strain>
    </source>
</reference>
<keyword evidence="6 11" id="KW-1133">Transmembrane helix</keyword>
<evidence type="ECO:0000256" key="8">
    <source>
        <dbReference type="ARBA" id="ARBA00060041"/>
    </source>
</evidence>
<dbReference type="InterPro" id="IPR051050">
    <property type="entry name" value="Lipid_II_flippase_MurJ/MviN"/>
</dbReference>
<dbReference type="AlphaFoldDB" id="A0A1S8D1S4"/>
<comment type="subcellular location">
    <subcellularLocation>
        <location evidence="1">Cell membrane</location>
        <topology evidence="1">Multi-pass membrane protein</topology>
    </subcellularLocation>
</comment>
<dbReference type="InterPro" id="IPR004268">
    <property type="entry name" value="MurJ"/>
</dbReference>
<evidence type="ECO:0000313" key="12">
    <source>
        <dbReference type="EMBL" id="ONH81714.1"/>
    </source>
</evidence>
<feature type="transmembrane region" description="Helical" evidence="11">
    <location>
        <begin position="431"/>
        <end position="448"/>
    </location>
</feature>
<dbReference type="OrthoDB" id="8454578at2"/>
<evidence type="ECO:0000256" key="11">
    <source>
        <dbReference type="SAM" id="Phobius"/>
    </source>
</evidence>
<feature type="transmembrane region" description="Helical" evidence="11">
    <location>
        <begin position="82"/>
        <end position="110"/>
    </location>
</feature>
<dbReference type="Proteomes" id="UP000054844">
    <property type="component" value="Unassembled WGS sequence"/>
</dbReference>
<keyword evidence="7 11" id="KW-0472">Membrane</keyword>
<dbReference type="GO" id="GO:0008360">
    <property type="term" value="P:regulation of cell shape"/>
    <property type="evidence" value="ECO:0007669"/>
    <property type="project" value="UniProtKB-KW"/>
</dbReference>
<organism evidence="12 13">
    <name type="scientific">Roseomonas mucosa</name>
    <dbReference type="NCBI Taxonomy" id="207340"/>
    <lineage>
        <taxon>Bacteria</taxon>
        <taxon>Pseudomonadati</taxon>
        <taxon>Pseudomonadota</taxon>
        <taxon>Alphaproteobacteria</taxon>
        <taxon>Acetobacterales</taxon>
        <taxon>Roseomonadaceae</taxon>
        <taxon>Roseomonas</taxon>
    </lineage>
</organism>
<keyword evidence="3 11" id="KW-0812">Transmembrane</keyword>
<dbReference type="GO" id="GO:0009252">
    <property type="term" value="P:peptidoglycan biosynthetic process"/>
    <property type="evidence" value="ECO:0007669"/>
    <property type="project" value="UniProtKB-KW"/>
</dbReference>
<evidence type="ECO:0000256" key="6">
    <source>
        <dbReference type="ARBA" id="ARBA00022989"/>
    </source>
</evidence>
<evidence type="ECO:0000256" key="10">
    <source>
        <dbReference type="SAM" id="MobiDB-lite"/>
    </source>
</evidence>
<evidence type="ECO:0000256" key="1">
    <source>
        <dbReference type="ARBA" id="ARBA00004651"/>
    </source>
</evidence>
<keyword evidence="2" id="KW-1003">Cell membrane</keyword>
<dbReference type="EMBL" id="LLWF02000096">
    <property type="protein sequence ID" value="ONH81714.1"/>
    <property type="molecule type" value="Genomic_DNA"/>
</dbReference>
<evidence type="ECO:0000313" key="13">
    <source>
        <dbReference type="Proteomes" id="UP000054844"/>
    </source>
</evidence>
<feature type="transmembrane region" description="Helical" evidence="11">
    <location>
        <begin position="130"/>
        <end position="151"/>
    </location>
</feature>
<evidence type="ECO:0000256" key="9">
    <source>
        <dbReference type="ARBA" id="ARBA00061532"/>
    </source>
</evidence>
<feature type="region of interest" description="Disordered" evidence="10">
    <location>
        <begin position="498"/>
        <end position="522"/>
    </location>
</feature>
<protein>
    <recommendedName>
        <fullName evidence="14">Integral membrane protein MviN</fullName>
    </recommendedName>
</protein>
<comment type="function">
    <text evidence="8">Involved in peptidoglycan biosynthesis. Transports lipid-linked peptidoglycan precursors from the inner to the outer leaflet of the cytoplasmic membrane.</text>
</comment>
<dbReference type="GO" id="GO:0005886">
    <property type="term" value="C:plasma membrane"/>
    <property type="evidence" value="ECO:0007669"/>
    <property type="project" value="UniProtKB-SubCell"/>
</dbReference>
<feature type="transmembrane region" description="Helical" evidence="11">
    <location>
        <begin position="158"/>
        <end position="177"/>
    </location>
</feature>
<evidence type="ECO:0000256" key="2">
    <source>
        <dbReference type="ARBA" id="ARBA00022475"/>
    </source>
</evidence>
<accession>A0A1S8D1S4</accession>
<keyword evidence="5" id="KW-0573">Peptidoglycan synthesis</keyword>
<comment type="caution">
    <text evidence="12">The sequence shown here is derived from an EMBL/GenBank/DDBJ whole genome shotgun (WGS) entry which is preliminary data.</text>
</comment>
<keyword evidence="13" id="KW-1185">Reference proteome</keyword>
<feature type="transmembrane region" description="Helical" evidence="11">
    <location>
        <begin position="341"/>
        <end position="363"/>
    </location>
</feature>
<comment type="similarity">
    <text evidence="9">Belongs to the MurJ/MviN family.</text>
</comment>
<evidence type="ECO:0000256" key="5">
    <source>
        <dbReference type="ARBA" id="ARBA00022984"/>
    </source>
</evidence>